<reference evidence="2" key="1">
    <citation type="submission" date="2020-03" db="EMBL/GenBank/DDBJ databases">
        <authorList>
            <person name="Weist P."/>
        </authorList>
    </citation>
    <scope>NUCLEOTIDE SEQUENCE</scope>
</reference>
<accession>A0A9N7Y4R4</accession>
<evidence type="ECO:0000256" key="1">
    <source>
        <dbReference type="SAM" id="MobiDB-lite"/>
    </source>
</evidence>
<protein>
    <submittedName>
        <fullName evidence="2">Uncharacterized protein</fullName>
    </submittedName>
</protein>
<feature type="region of interest" description="Disordered" evidence="1">
    <location>
        <begin position="1"/>
        <end position="27"/>
    </location>
</feature>
<feature type="region of interest" description="Disordered" evidence="1">
    <location>
        <begin position="49"/>
        <end position="73"/>
    </location>
</feature>
<dbReference type="AlphaFoldDB" id="A0A9N7Y4R4"/>
<proteinExistence type="predicted"/>
<evidence type="ECO:0000313" key="3">
    <source>
        <dbReference type="Proteomes" id="UP001153269"/>
    </source>
</evidence>
<comment type="caution">
    <text evidence="2">The sequence shown here is derived from an EMBL/GenBank/DDBJ whole genome shotgun (WGS) entry which is preliminary data.</text>
</comment>
<organism evidence="2 3">
    <name type="scientific">Pleuronectes platessa</name>
    <name type="common">European plaice</name>
    <dbReference type="NCBI Taxonomy" id="8262"/>
    <lineage>
        <taxon>Eukaryota</taxon>
        <taxon>Metazoa</taxon>
        <taxon>Chordata</taxon>
        <taxon>Craniata</taxon>
        <taxon>Vertebrata</taxon>
        <taxon>Euteleostomi</taxon>
        <taxon>Actinopterygii</taxon>
        <taxon>Neopterygii</taxon>
        <taxon>Teleostei</taxon>
        <taxon>Neoteleostei</taxon>
        <taxon>Acanthomorphata</taxon>
        <taxon>Carangaria</taxon>
        <taxon>Pleuronectiformes</taxon>
        <taxon>Pleuronectoidei</taxon>
        <taxon>Pleuronectidae</taxon>
        <taxon>Pleuronectes</taxon>
    </lineage>
</organism>
<evidence type="ECO:0000313" key="2">
    <source>
        <dbReference type="EMBL" id="CAB1412801.1"/>
    </source>
</evidence>
<keyword evidence="3" id="KW-1185">Reference proteome</keyword>
<sequence length="117" mass="12982">MKRSRTQRTQRPTDRQEEPLLLPQGMMGKNPHCPLLLLQHTERCISGARTRPHIRSHIRSDPVRPGSGSSSETRIQCIGVNEAAANQKSPSLSLTDEPISSGFTGFSQNVLKLCCYV</sequence>
<name>A0A9N7Y4R4_PLEPL</name>
<gene>
    <name evidence="2" type="ORF">PLEPLA_LOCUS495</name>
</gene>
<dbReference type="Proteomes" id="UP001153269">
    <property type="component" value="Unassembled WGS sequence"/>
</dbReference>
<dbReference type="EMBL" id="CADEAL010000020">
    <property type="protein sequence ID" value="CAB1412801.1"/>
    <property type="molecule type" value="Genomic_DNA"/>
</dbReference>